<proteinExistence type="predicted"/>
<evidence type="ECO:0000256" key="8">
    <source>
        <dbReference type="ARBA" id="ARBA00022741"/>
    </source>
</evidence>
<evidence type="ECO:0000256" key="10">
    <source>
        <dbReference type="ARBA" id="ARBA00022801"/>
    </source>
</evidence>
<keyword evidence="4" id="KW-0808">Transferase</keyword>
<evidence type="ECO:0000256" key="6">
    <source>
        <dbReference type="ARBA" id="ARBA00022722"/>
    </source>
</evidence>
<dbReference type="GO" id="GO:0003677">
    <property type="term" value="F:DNA binding"/>
    <property type="evidence" value="ECO:0007669"/>
    <property type="project" value="UniProtKB-KW"/>
</dbReference>
<keyword evidence="18" id="KW-0511">Multifunctional enzyme</keyword>
<dbReference type="GO" id="GO:0006310">
    <property type="term" value="P:DNA recombination"/>
    <property type="evidence" value="ECO:0007669"/>
    <property type="project" value="UniProtKB-KW"/>
</dbReference>
<keyword evidence="7" id="KW-0479">Metal-binding</keyword>
<dbReference type="GO" id="GO:0006281">
    <property type="term" value="P:DNA repair"/>
    <property type="evidence" value="ECO:0007669"/>
    <property type="project" value="UniProtKB-KW"/>
</dbReference>
<dbReference type="InterPro" id="IPR052171">
    <property type="entry name" value="NHEJ_LigD"/>
</dbReference>
<dbReference type="NCBIfam" id="TIGR02777">
    <property type="entry name" value="LigD_PE_dom"/>
    <property type="match status" value="1"/>
</dbReference>
<evidence type="ECO:0000256" key="1">
    <source>
        <dbReference type="ARBA" id="ARBA00001936"/>
    </source>
</evidence>
<dbReference type="GO" id="GO:0046872">
    <property type="term" value="F:metal ion binding"/>
    <property type="evidence" value="ECO:0007669"/>
    <property type="project" value="UniProtKB-KW"/>
</dbReference>
<evidence type="ECO:0000256" key="18">
    <source>
        <dbReference type="ARBA" id="ARBA00023268"/>
    </source>
</evidence>
<name>A0A327QED2_9BACT</name>
<keyword evidence="9" id="KW-0227">DNA damage</keyword>
<accession>A0A327QED2</accession>
<comment type="catalytic activity">
    <reaction evidence="20">
        <text>ATP + (deoxyribonucleotide)n-3'-hydroxyl + 5'-phospho-(deoxyribonucleotide)m = (deoxyribonucleotide)n+m + AMP + diphosphate.</text>
        <dbReference type="EC" id="6.5.1.1"/>
    </reaction>
</comment>
<dbReference type="CDD" id="cd07971">
    <property type="entry name" value="OBF_DNA_ligase_LigD"/>
    <property type="match status" value="1"/>
</dbReference>
<comment type="cofactor">
    <cofactor evidence="1">
        <name>Mn(2+)</name>
        <dbReference type="ChEBI" id="CHEBI:29035"/>
    </cofactor>
</comment>
<dbReference type="PANTHER" id="PTHR42705">
    <property type="entry name" value="BIFUNCTIONAL NON-HOMOLOGOUS END JOINING PROTEIN LIGD"/>
    <property type="match status" value="1"/>
</dbReference>
<dbReference type="GO" id="GO:0004527">
    <property type="term" value="F:exonuclease activity"/>
    <property type="evidence" value="ECO:0007669"/>
    <property type="project" value="UniProtKB-KW"/>
</dbReference>
<dbReference type="Pfam" id="PF04679">
    <property type="entry name" value="DNA_ligase_A_C"/>
    <property type="match status" value="1"/>
</dbReference>
<feature type="compositionally biased region" description="Basic residues" evidence="21">
    <location>
        <begin position="1"/>
        <end position="12"/>
    </location>
</feature>
<dbReference type="Gene3D" id="3.90.920.10">
    <property type="entry name" value="DNA primase, PRIM domain"/>
    <property type="match status" value="1"/>
</dbReference>
<keyword evidence="17" id="KW-0464">Manganese</keyword>
<dbReference type="InterPro" id="IPR012340">
    <property type="entry name" value="NA-bd_OB-fold"/>
</dbReference>
<evidence type="ECO:0000256" key="14">
    <source>
        <dbReference type="ARBA" id="ARBA00023125"/>
    </source>
</evidence>
<gene>
    <name evidence="23" type="ORF">LX64_03850</name>
</gene>
<dbReference type="Pfam" id="PF13298">
    <property type="entry name" value="LigD_N"/>
    <property type="match status" value="1"/>
</dbReference>
<keyword evidence="14" id="KW-0238">DNA-binding</keyword>
<keyword evidence="5" id="KW-0548">Nucleotidyltransferase</keyword>
<dbReference type="RefSeq" id="WP_111599269.1">
    <property type="nucleotide sequence ID" value="NZ_QLLL01000007.1"/>
</dbReference>
<keyword evidence="11" id="KW-0269">Exonuclease</keyword>
<dbReference type="SUPFAM" id="SSF50249">
    <property type="entry name" value="Nucleic acid-binding proteins"/>
    <property type="match status" value="1"/>
</dbReference>
<dbReference type="CDD" id="cd07906">
    <property type="entry name" value="Adenylation_DNA_ligase_LigD_LigC"/>
    <property type="match status" value="1"/>
</dbReference>
<dbReference type="Pfam" id="PF01068">
    <property type="entry name" value="DNA_ligase_A_M"/>
    <property type="match status" value="1"/>
</dbReference>
<organism evidence="23 24">
    <name type="scientific">Chitinophaga skermanii</name>
    <dbReference type="NCBI Taxonomy" id="331697"/>
    <lineage>
        <taxon>Bacteria</taxon>
        <taxon>Pseudomonadati</taxon>
        <taxon>Bacteroidota</taxon>
        <taxon>Chitinophagia</taxon>
        <taxon>Chitinophagales</taxon>
        <taxon>Chitinophagaceae</taxon>
        <taxon>Chitinophaga</taxon>
    </lineage>
</organism>
<dbReference type="SUPFAM" id="SSF56091">
    <property type="entry name" value="DNA ligase/mRNA capping enzyme, catalytic domain"/>
    <property type="match status" value="1"/>
</dbReference>
<keyword evidence="10" id="KW-0378">Hydrolase</keyword>
<dbReference type="InterPro" id="IPR014143">
    <property type="entry name" value="NHEJ_ligase_prk"/>
</dbReference>
<dbReference type="Pfam" id="PF21686">
    <property type="entry name" value="LigD_Prim-Pol"/>
    <property type="match status" value="1"/>
</dbReference>
<dbReference type="InterPro" id="IPR014146">
    <property type="entry name" value="LigD_ligase_dom"/>
</dbReference>
<feature type="region of interest" description="Disordered" evidence="21">
    <location>
        <begin position="178"/>
        <end position="237"/>
    </location>
</feature>
<dbReference type="EMBL" id="QLLL01000007">
    <property type="protein sequence ID" value="RAJ01633.1"/>
    <property type="molecule type" value="Genomic_DNA"/>
</dbReference>
<dbReference type="OrthoDB" id="9802472at2"/>
<dbReference type="Gene3D" id="3.30.1490.70">
    <property type="match status" value="1"/>
</dbReference>
<dbReference type="InterPro" id="IPR014145">
    <property type="entry name" value="LigD_pol_dom"/>
</dbReference>
<keyword evidence="16" id="KW-0234">DNA repair</keyword>
<dbReference type="EC" id="6.5.1.1" evidence="2"/>
<sequence length="855" mass="96361">MSLKKYHDKRNFKSTAEPKGGKSSNSKLAFVVQRHDASHLHFDFRLEMDGVLKSWAVPKGPSLNPTDKRLAMEVEDHPYDYKDFQGEIPEGNYGAGYVYLWDKGTYELLDEDHKPINEWKSGSIKIVMHGKKLKGEFALVRLKTGEKNAWLLIKHKDKYATEKEYHIDDFTPKTVLAKDKERGSSARKPKKAAVKKAAAPKKAATSKTPAKKAAAATKATAEPVKKKPSPKRPESKMKAHYKPMLTTLVAQAFDDNEWIFERKWDGYRAIASLEDGKVKLYSRNNISFIPAFQKVADSVEKIPHNVVLDGEIVVMGKNGKTDFQSLQQYKKTQKGNIRYVVFDLLYLDGHALTHMPLLDRKALLLDLVQKMNDPVITFSEHVVGKGNTLFKKAVSKQWEGIIAKKSDSNYSEGIRSQQWLKIKHHNQQEAIIGGYTSPRGSRSKFGALLLGTFKGKDLHFIGHCGGGFNESLLKEVFTLMQPYKRDTSPFMEKVPMNGPTVWLDPKLVCEVKFAEITSGGILRQPIFLGMRHDKKAKEVVLEKPKTVDMKKANKDAIKVGNKNVPVTNTDKIYWPKEKITKGELIDYYTQMADYIVPHLKGRPLSLHRFPNGIAQPGFYQKDVEVEQMPSFVKTVEIYSSSTEKNIDYIVCDNAATLVFMANLGCIEMNPWLSSANKLDNPNFCVLDLDPGKINFSAVVETALAIKEILDGLKVKAFVKTSGSTGLHIFIPIGNTYSYDTSRLFAKYVAQMANEQLPKTTSITRSVATRTKKVYIDFLQNSRGQTVASIYSARPKPGATVSMPLDWKDVNEKLRITDYDIHNVPALIAKSGDSWKEMLKVKNNLLQVIKSIEQME</sequence>
<dbReference type="Gene3D" id="3.30.470.30">
    <property type="entry name" value="DNA ligase/mRNA capping enzyme"/>
    <property type="match status" value="1"/>
</dbReference>
<evidence type="ECO:0000256" key="16">
    <source>
        <dbReference type="ARBA" id="ARBA00023204"/>
    </source>
</evidence>
<keyword evidence="13" id="KW-0239">DNA-directed DNA polymerase</keyword>
<evidence type="ECO:0000256" key="4">
    <source>
        <dbReference type="ARBA" id="ARBA00022679"/>
    </source>
</evidence>
<evidence type="ECO:0000313" key="23">
    <source>
        <dbReference type="EMBL" id="RAJ01633.1"/>
    </source>
</evidence>
<feature type="domain" description="ATP-dependent DNA ligase family profile" evidence="22">
    <location>
        <begin position="330"/>
        <end position="473"/>
    </location>
</feature>
<evidence type="ECO:0000256" key="3">
    <source>
        <dbReference type="ARBA" id="ARBA00022598"/>
    </source>
</evidence>
<dbReference type="GO" id="GO:0005524">
    <property type="term" value="F:ATP binding"/>
    <property type="evidence" value="ECO:0007669"/>
    <property type="project" value="UniProtKB-KW"/>
</dbReference>
<evidence type="ECO:0000256" key="2">
    <source>
        <dbReference type="ARBA" id="ARBA00012727"/>
    </source>
</evidence>
<evidence type="ECO:0000256" key="9">
    <source>
        <dbReference type="ARBA" id="ARBA00022763"/>
    </source>
</evidence>
<evidence type="ECO:0000259" key="22">
    <source>
        <dbReference type="PROSITE" id="PS50160"/>
    </source>
</evidence>
<keyword evidence="3" id="KW-0436">Ligase</keyword>
<keyword evidence="15" id="KW-0233">DNA recombination</keyword>
<dbReference type="PANTHER" id="PTHR42705:SF3">
    <property type="entry name" value="ATP-DEPENDENT DNA LIGASE"/>
    <property type="match status" value="1"/>
</dbReference>
<evidence type="ECO:0000256" key="12">
    <source>
        <dbReference type="ARBA" id="ARBA00022840"/>
    </source>
</evidence>
<dbReference type="PROSITE" id="PS50160">
    <property type="entry name" value="DNA_LIGASE_A3"/>
    <property type="match status" value="1"/>
</dbReference>
<evidence type="ECO:0000256" key="11">
    <source>
        <dbReference type="ARBA" id="ARBA00022839"/>
    </source>
</evidence>
<dbReference type="AlphaFoldDB" id="A0A327QED2"/>
<feature type="compositionally biased region" description="Low complexity" evidence="21">
    <location>
        <begin position="195"/>
        <end position="222"/>
    </location>
</feature>
<keyword evidence="6" id="KW-0540">Nuclease</keyword>
<dbReference type="NCBIfam" id="TIGR02776">
    <property type="entry name" value="NHEJ_ligase_prk"/>
    <property type="match status" value="1"/>
</dbReference>
<feature type="region of interest" description="Disordered" evidence="21">
    <location>
        <begin position="1"/>
        <end position="24"/>
    </location>
</feature>
<evidence type="ECO:0000256" key="19">
    <source>
        <dbReference type="ARBA" id="ARBA00029943"/>
    </source>
</evidence>
<protein>
    <recommendedName>
        <fullName evidence="2">DNA ligase (ATP)</fullName>
        <ecNumber evidence="2">6.5.1.1</ecNumber>
    </recommendedName>
    <alternativeName>
        <fullName evidence="19">NHEJ DNA polymerase</fullName>
    </alternativeName>
</protein>
<dbReference type="Proteomes" id="UP000249547">
    <property type="component" value="Unassembled WGS sequence"/>
</dbReference>
<keyword evidence="24" id="KW-1185">Reference proteome</keyword>
<dbReference type="InterPro" id="IPR012309">
    <property type="entry name" value="DNA_ligase_ATP-dep_C"/>
</dbReference>
<evidence type="ECO:0000256" key="5">
    <source>
        <dbReference type="ARBA" id="ARBA00022695"/>
    </source>
</evidence>
<evidence type="ECO:0000313" key="24">
    <source>
        <dbReference type="Proteomes" id="UP000249547"/>
    </source>
</evidence>
<dbReference type="InterPro" id="IPR014144">
    <property type="entry name" value="LigD_PE_domain"/>
</dbReference>
<feature type="compositionally biased region" description="Basic residues" evidence="21">
    <location>
        <begin position="185"/>
        <end position="194"/>
    </location>
</feature>
<evidence type="ECO:0000256" key="15">
    <source>
        <dbReference type="ARBA" id="ARBA00023172"/>
    </source>
</evidence>
<dbReference type="NCBIfam" id="TIGR02778">
    <property type="entry name" value="ligD_pol"/>
    <property type="match status" value="1"/>
</dbReference>
<keyword evidence="8" id="KW-0547">Nucleotide-binding</keyword>
<keyword evidence="12" id="KW-0067">ATP-binding</keyword>
<dbReference type="CDD" id="cd04865">
    <property type="entry name" value="LigD_Pol_like_2"/>
    <property type="match status" value="1"/>
</dbReference>
<comment type="caution">
    <text evidence="23">The sequence shown here is derived from an EMBL/GenBank/DDBJ whole genome shotgun (WGS) entry which is preliminary data.</text>
</comment>
<dbReference type="GO" id="GO:0003910">
    <property type="term" value="F:DNA ligase (ATP) activity"/>
    <property type="evidence" value="ECO:0007669"/>
    <property type="project" value="UniProtKB-EC"/>
</dbReference>
<dbReference type="Gene3D" id="2.40.50.140">
    <property type="entry name" value="Nucleic acid-binding proteins"/>
    <property type="match status" value="1"/>
</dbReference>
<dbReference type="InterPro" id="IPR012310">
    <property type="entry name" value="DNA_ligase_ATP-dep_cent"/>
</dbReference>
<evidence type="ECO:0000256" key="21">
    <source>
        <dbReference type="SAM" id="MobiDB-lite"/>
    </source>
</evidence>
<dbReference type="GO" id="GO:0003887">
    <property type="term" value="F:DNA-directed DNA polymerase activity"/>
    <property type="evidence" value="ECO:0007669"/>
    <property type="project" value="UniProtKB-KW"/>
</dbReference>
<evidence type="ECO:0000256" key="20">
    <source>
        <dbReference type="ARBA" id="ARBA00034003"/>
    </source>
</evidence>
<reference evidence="23 24" key="1">
    <citation type="submission" date="2018-06" db="EMBL/GenBank/DDBJ databases">
        <title>Genomic Encyclopedia of Archaeal and Bacterial Type Strains, Phase II (KMG-II): from individual species to whole genera.</title>
        <authorList>
            <person name="Goeker M."/>
        </authorList>
    </citation>
    <scope>NUCLEOTIDE SEQUENCE [LARGE SCALE GENOMIC DNA]</scope>
    <source>
        <strain evidence="23 24">DSM 23857</strain>
    </source>
</reference>
<evidence type="ECO:0000256" key="7">
    <source>
        <dbReference type="ARBA" id="ARBA00022723"/>
    </source>
</evidence>
<evidence type="ECO:0000256" key="17">
    <source>
        <dbReference type="ARBA" id="ARBA00023211"/>
    </source>
</evidence>
<evidence type="ECO:0000256" key="13">
    <source>
        <dbReference type="ARBA" id="ARBA00022932"/>
    </source>
</evidence>
<dbReference type="NCBIfam" id="TIGR02779">
    <property type="entry name" value="NHEJ_ligase_lig"/>
    <property type="match status" value="1"/>
</dbReference>